<comment type="catalytic activity">
    <reaction evidence="14">
        <text>2-(2-carboxy-4-methylthiazol-5-yl)ethyl phosphate + 4-amino-2-methyl-5-(diphosphooxymethyl)pyrimidine + 2 H(+) = thiamine phosphate + CO2 + diphosphate</text>
        <dbReference type="Rhea" id="RHEA:47848"/>
        <dbReference type="ChEBI" id="CHEBI:15378"/>
        <dbReference type="ChEBI" id="CHEBI:16526"/>
        <dbReference type="ChEBI" id="CHEBI:33019"/>
        <dbReference type="ChEBI" id="CHEBI:37575"/>
        <dbReference type="ChEBI" id="CHEBI:57841"/>
        <dbReference type="ChEBI" id="CHEBI:62890"/>
        <dbReference type="EC" id="2.5.1.3"/>
    </reaction>
</comment>
<dbReference type="HOGENOM" id="CLU_019943_1_1_1"/>
<dbReference type="Proteomes" id="UP000000591">
    <property type="component" value="Chromosome VI"/>
</dbReference>
<evidence type="ECO:0000256" key="8">
    <source>
        <dbReference type="ARBA" id="ARBA00022741"/>
    </source>
</evidence>
<dbReference type="GO" id="GO:0000287">
    <property type="term" value="F:magnesium ion binding"/>
    <property type="evidence" value="ECO:0007669"/>
    <property type="project" value="InterPro"/>
</dbReference>
<proteinExistence type="inferred from homology"/>
<evidence type="ECO:0000256" key="2">
    <source>
        <dbReference type="ARBA" id="ARBA00001946"/>
    </source>
</evidence>
<evidence type="ECO:0000256" key="12">
    <source>
        <dbReference type="ARBA" id="ARBA00022977"/>
    </source>
</evidence>
<gene>
    <name evidence="19" type="ORF">AGOS_AFL110C</name>
</gene>
<comment type="catalytic activity">
    <reaction evidence="1">
        <text>5-(2-hydroxyethyl)-4-methylthiazole + ATP = 4-methyl-5-(2-phosphooxyethyl)-thiazole + ADP + H(+)</text>
        <dbReference type="Rhea" id="RHEA:24212"/>
        <dbReference type="ChEBI" id="CHEBI:15378"/>
        <dbReference type="ChEBI" id="CHEBI:17957"/>
        <dbReference type="ChEBI" id="CHEBI:30616"/>
        <dbReference type="ChEBI" id="CHEBI:58296"/>
        <dbReference type="ChEBI" id="CHEBI:456216"/>
        <dbReference type="EC" id="2.7.1.50"/>
    </reaction>
</comment>
<sequence length="547" mass="58695">MKEVDYSLYLVTDSSMLPQGTTLDSQVTAALQNGATLVQLREKDADGCDFVEAALRVKRICAEFNVPLLINDRVDVALAVDADGVHVGQQDIPPPLVRKLVGPSKIVGWSVGRPEEVQQLAEWGQGCVDYIGVGMIFPTETKKNPRKVPMGISGAIEIMDALEECRATWCRTVLIGGLHADNIGRVLLQCASSNGKRAADGVAVVSEIMAASDARGATQRLRRLLDDGAYRFVVGKFTEDVDYRAPDDMETYVPMLLEASPLVHHVTNKVHQNFAANVTLAAGSSPIMSEVSSEFEDLSTAAHSALVLNTGSLVDLEVATAAVRAYNKARRPVVFDPVGFAASRTRLDYNGHLLNMGQYTCIKGNASEILALSSSEHRAMRGVDSEHDVDIDTLCNAARQVAYRYRTVVVLTGQNDIVVNGALDCSFNLGFGSAPPQDHLPAYIVSCDSIPLFSKVTATGCSLGSVIACFLGALPPDGSPFHAVLSAVLIYKSAGYFAAGRATGGASFQTELLDELDTLFEKGSHGQMAKIYPFGSWPVKVERVDIP</sequence>
<dbReference type="STRING" id="284811.Q755D3"/>
<evidence type="ECO:0000256" key="7">
    <source>
        <dbReference type="ARBA" id="ARBA00022723"/>
    </source>
</evidence>
<keyword evidence="6" id="KW-0808">Transferase</keyword>
<evidence type="ECO:0000256" key="10">
    <source>
        <dbReference type="ARBA" id="ARBA00022840"/>
    </source>
</evidence>
<dbReference type="RefSeq" id="NP_985440.1">
    <property type="nucleotide sequence ID" value="NM_210794.1"/>
</dbReference>
<organism evidence="19 20">
    <name type="scientific">Eremothecium gossypii (strain ATCC 10895 / CBS 109.51 / FGSC 9923 / NRRL Y-1056)</name>
    <name type="common">Yeast</name>
    <name type="synonym">Ashbya gossypii</name>
    <dbReference type="NCBI Taxonomy" id="284811"/>
    <lineage>
        <taxon>Eukaryota</taxon>
        <taxon>Fungi</taxon>
        <taxon>Dikarya</taxon>
        <taxon>Ascomycota</taxon>
        <taxon>Saccharomycotina</taxon>
        <taxon>Saccharomycetes</taxon>
        <taxon>Saccharomycetales</taxon>
        <taxon>Saccharomycetaceae</taxon>
        <taxon>Eremothecium</taxon>
    </lineage>
</organism>
<dbReference type="SUPFAM" id="SSF53613">
    <property type="entry name" value="Ribokinase-like"/>
    <property type="match status" value="1"/>
</dbReference>
<comment type="pathway">
    <text evidence="4">Cofactor biosynthesis; thiamine diphosphate biosynthesis; 4-methyl-5-(2-phosphoethyl)-thiazole from 5-(2-hydroxyethyl)-4-methylthiazole: step 1/1.</text>
</comment>
<evidence type="ECO:0000256" key="5">
    <source>
        <dbReference type="ARBA" id="ARBA00005165"/>
    </source>
</evidence>
<accession>Q755D3</accession>
<comment type="similarity">
    <text evidence="17">In the N-terminal section; belongs to the thiamine-phosphate synthase family.</text>
</comment>
<dbReference type="OrthoDB" id="4994at2759"/>
<comment type="cofactor">
    <cofactor evidence="2">
        <name>Mg(2+)</name>
        <dbReference type="ChEBI" id="CHEBI:18420"/>
    </cofactor>
</comment>
<dbReference type="GO" id="GO:0004417">
    <property type="term" value="F:hydroxyethylthiazole kinase activity"/>
    <property type="evidence" value="ECO:0007669"/>
    <property type="project" value="UniProtKB-EC"/>
</dbReference>
<keyword evidence="7" id="KW-0479">Metal-binding</keyword>
<dbReference type="HAMAP" id="MF_00228">
    <property type="entry name" value="Thz_kinase"/>
    <property type="match status" value="1"/>
</dbReference>
<dbReference type="PRINTS" id="PR01099">
    <property type="entry name" value="HYETHTZKNASE"/>
</dbReference>
<dbReference type="InterPro" id="IPR029056">
    <property type="entry name" value="Ribokinase-like"/>
</dbReference>
<dbReference type="KEGG" id="ago:AGOS_AFL110C"/>
<dbReference type="InterPro" id="IPR000417">
    <property type="entry name" value="Hyethyz_kinase"/>
</dbReference>
<dbReference type="Pfam" id="PF02110">
    <property type="entry name" value="HK"/>
    <property type="match status" value="1"/>
</dbReference>
<feature type="domain" description="Thiamine phosphate synthase/TenI" evidence="18">
    <location>
        <begin position="8"/>
        <end position="208"/>
    </location>
</feature>
<evidence type="ECO:0000256" key="13">
    <source>
        <dbReference type="ARBA" id="ARBA00047334"/>
    </source>
</evidence>
<dbReference type="FunFam" id="3.40.1190.20:FF:000055">
    <property type="entry name" value="Hydroxyethylthiazole kinase"/>
    <property type="match status" value="1"/>
</dbReference>
<evidence type="ECO:0000256" key="9">
    <source>
        <dbReference type="ARBA" id="ARBA00022777"/>
    </source>
</evidence>
<dbReference type="FunFam" id="3.20.20.70:FF:000104">
    <property type="entry name" value="Thiamine biosynthetic bifunctional enzyme"/>
    <property type="match status" value="1"/>
</dbReference>
<evidence type="ECO:0000256" key="6">
    <source>
        <dbReference type="ARBA" id="ARBA00022679"/>
    </source>
</evidence>
<evidence type="ECO:0000259" key="18">
    <source>
        <dbReference type="Pfam" id="PF02581"/>
    </source>
</evidence>
<dbReference type="InParanoid" id="Q755D3"/>
<dbReference type="GO" id="GO:0009229">
    <property type="term" value="P:thiamine diphosphate biosynthetic process"/>
    <property type="evidence" value="ECO:0007669"/>
    <property type="project" value="UniProtKB-UniPathway"/>
</dbReference>
<evidence type="ECO:0000256" key="1">
    <source>
        <dbReference type="ARBA" id="ARBA00001771"/>
    </source>
</evidence>
<dbReference type="GeneID" id="4621667"/>
<dbReference type="PANTHER" id="PTHR20857:SF23">
    <property type="entry name" value="THIAMINE BIOSYNTHETIC BIFUNCTIONAL ENZYME"/>
    <property type="match status" value="1"/>
</dbReference>
<dbReference type="GO" id="GO:0005524">
    <property type="term" value="F:ATP binding"/>
    <property type="evidence" value="ECO:0007669"/>
    <property type="project" value="UniProtKB-KW"/>
</dbReference>
<dbReference type="InterPro" id="IPR022998">
    <property type="entry name" value="ThiamineP_synth_TenI"/>
</dbReference>
<dbReference type="GO" id="GO:0005737">
    <property type="term" value="C:cytoplasm"/>
    <property type="evidence" value="ECO:0000318"/>
    <property type="project" value="GO_Central"/>
</dbReference>
<dbReference type="UniPathway" id="UPA00060">
    <property type="reaction ID" value="UER00139"/>
</dbReference>
<dbReference type="SUPFAM" id="SSF51391">
    <property type="entry name" value="Thiamin phosphate synthase"/>
    <property type="match status" value="1"/>
</dbReference>
<evidence type="ECO:0000256" key="15">
    <source>
        <dbReference type="ARBA" id="ARBA00047883"/>
    </source>
</evidence>
<dbReference type="PANTHER" id="PTHR20857">
    <property type="entry name" value="THIAMINE-PHOSPHATE PYROPHOSPHORYLASE"/>
    <property type="match status" value="1"/>
</dbReference>
<keyword evidence="8" id="KW-0547">Nucleotide-binding</keyword>
<dbReference type="InterPro" id="IPR036206">
    <property type="entry name" value="ThiamineP_synth_sf"/>
</dbReference>
<dbReference type="OMA" id="GQTDMPI"/>
<keyword evidence="20" id="KW-1185">Reference proteome</keyword>
<dbReference type="GO" id="GO:0009228">
    <property type="term" value="P:thiamine biosynthetic process"/>
    <property type="evidence" value="ECO:0000318"/>
    <property type="project" value="GO_Central"/>
</dbReference>
<comment type="similarity">
    <text evidence="16">In the C-terminal section; belongs to the Thz kinase family.</text>
</comment>
<dbReference type="GO" id="GO:0004789">
    <property type="term" value="F:thiamine-phosphate diphosphorylase activity"/>
    <property type="evidence" value="ECO:0000318"/>
    <property type="project" value="GO_Central"/>
</dbReference>
<dbReference type="eggNOG" id="ENOG502QS2M">
    <property type="taxonomic scope" value="Eukaryota"/>
</dbReference>
<keyword evidence="9" id="KW-0418">Kinase</keyword>
<evidence type="ECO:0000256" key="11">
    <source>
        <dbReference type="ARBA" id="ARBA00022842"/>
    </source>
</evidence>
<evidence type="ECO:0000256" key="16">
    <source>
        <dbReference type="ARBA" id="ARBA00061146"/>
    </source>
</evidence>
<evidence type="ECO:0000256" key="3">
    <source>
        <dbReference type="ARBA" id="ARBA00003814"/>
    </source>
</evidence>
<dbReference type="CDD" id="cd00564">
    <property type="entry name" value="TMP_TenI"/>
    <property type="match status" value="1"/>
</dbReference>
<dbReference type="InterPro" id="IPR013785">
    <property type="entry name" value="Aldolase_TIM"/>
</dbReference>
<dbReference type="Gene3D" id="3.40.1190.20">
    <property type="match status" value="1"/>
</dbReference>
<dbReference type="CDD" id="cd01170">
    <property type="entry name" value="THZ_kinase"/>
    <property type="match status" value="1"/>
</dbReference>
<keyword evidence="10" id="KW-0067">ATP-binding</keyword>
<comment type="function">
    <text evidence="3">Condenses 4-methyl-5-(beta-hydroxyethyl)thiazole monophosphate (THZ-P) and 2-methyl-4-amino-5-hydroxymethyl pyrimidine pyrophosphate (HMP-PP) to form thiamine monophosphate (TMP).</text>
</comment>
<evidence type="ECO:0000256" key="4">
    <source>
        <dbReference type="ARBA" id="ARBA00004868"/>
    </source>
</evidence>
<reference evidence="19 20" key="1">
    <citation type="journal article" date="2004" name="Science">
        <title>The Ashbya gossypii genome as a tool for mapping the ancient Saccharomyces cerevisiae genome.</title>
        <authorList>
            <person name="Dietrich F.S."/>
            <person name="Voegeli S."/>
            <person name="Brachat S."/>
            <person name="Lerch A."/>
            <person name="Gates K."/>
            <person name="Steiner S."/>
            <person name="Mohr C."/>
            <person name="Pohlmann R."/>
            <person name="Luedi P."/>
            <person name="Choi S."/>
            <person name="Wing R.A."/>
            <person name="Flavier A."/>
            <person name="Gaffney T.D."/>
            <person name="Philippsen P."/>
        </authorList>
    </citation>
    <scope>NUCLEOTIDE SEQUENCE [LARGE SCALE GENOMIC DNA]</scope>
    <source>
        <strain evidence="20">ATCC 10895 / CBS 109.51 / FGSC 9923 / NRRL Y-1056</strain>
    </source>
</reference>
<evidence type="ECO:0000256" key="17">
    <source>
        <dbReference type="ARBA" id="ARBA00061283"/>
    </source>
</evidence>
<keyword evidence="12" id="KW-0784">Thiamine biosynthesis</keyword>
<comment type="pathway">
    <text evidence="5">Cofactor biosynthesis; thiamine diphosphate biosynthesis; thiamine phosphate from 4-amino-2-methyl-5-diphosphomethylpyrimidine and 4-methyl-5-(2-phosphoethyl)-thiazole: step 1/1.</text>
</comment>
<protein>
    <submittedName>
        <fullName evidence="19">AFL110Cp</fullName>
    </submittedName>
</protein>
<dbReference type="EMBL" id="AE016819">
    <property type="protein sequence ID" value="AAS53264.1"/>
    <property type="molecule type" value="Genomic_DNA"/>
</dbReference>
<dbReference type="FunCoup" id="Q755D3">
    <property type="interactions" value="128"/>
</dbReference>
<reference evidence="20" key="2">
    <citation type="journal article" date="2013" name="G3 (Bethesda)">
        <title>Genomes of Ashbya fungi isolated from insects reveal four mating-type loci, numerous translocations, lack of transposons, and distinct gene duplications.</title>
        <authorList>
            <person name="Dietrich F.S."/>
            <person name="Voegeli S."/>
            <person name="Kuo S."/>
            <person name="Philippsen P."/>
        </authorList>
    </citation>
    <scope>GENOME REANNOTATION</scope>
    <source>
        <strain evidence="20">ATCC 10895 / CBS 109.51 / FGSC 9923 / NRRL Y-1056</strain>
    </source>
</reference>
<dbReference type="AlphaFoldDB" id="Q755D3"/>
<comment type="catalytic activity">
    <reaction evidence="15">
        <text>2-[(2R,5Z)-2-carboxy-4-methylthiazol-5(2H)-ylidene]ethyl phosphate + 4-amino-2-methyl-5-(diphosphooxymethyl)pyrimidine + 2 H(+) = thiamine phosphate + CO2 + diphosphate</text>
        <dbReference type="Rhea" id="RHEA:47844"/>
        <dbReference type="ChEBI" id="CHEBI:15378"/>
        <dbReference type="ChEBI" id="CHEBI:16526"/>
        <dbReference type="ChEBI" id="CHEBI:33019"/>
        <dbReference type="ChEBI" id="CHEBI:37575"/>
        <dbReference type="ChEBI" id="CHEBI:57841"/>
        <dbReference type="ChEBI" id="CHEBI:62899"/>
        <dbReference type="EC" id="2.5.1.3"/>
    </reaction>
</comment>
<evidence type="ECO:0000313" key="19">
    <source>
        <dbReference type="EMBL" id="AAS53264.1"/>
    </source>
</evidence>
<dbReference type="Gene3D" id="3.20.20.70">
    <property type="entry name" value="Aldolase class I"/>
    <property type="match status" value="1"/>
</dbReference>
<dbReference type="Pfam" id="PF02581">
    <property type="entry name" value="TMP-TENI"/>
    <property type="match status" value="1"/>
</dbReference>
<comment type="catalytic activity">
    <reaction evidence="13">
        <text>4-methyl-5-(2-phosphooxyethyl)-thiazole + 4-amino-2-methyl-5-(diphosphooxymethyl)pyrimidine + H(+) = thiamine phosphate + diphosphate</text>
        <dbReference type="Rhea" id="RHEA:22328"/>
        <dbReference type="ChEBI" id="CHEBI:15378"/>
        <dbReference type="ChEBI" id="CHEBI:33019"/>
        <dbReference type="ChEBI" id="CHEBI:37575"/>
        <dbReference type="ChEBI" id="CHEBI:57841"/>
        <dbReference type="ChEBI" id="CHEBI:58296"/>
        <dbReference type="EC" id="2.5.1.3"/>
    </reaction>
</comment>
<dbReference type="HAMAP" id="MF_00097">
    <property type="entry name" value="TMP_synthase"/>
    <property type="match status" value="1"/>
</dbReference>
<name>Q755D3_EREGS</name>
<dbReference type="InterPro" id="IPR034291">
    <property type="entry name" value="TMP_synthase"/>
</dbReference>
<dbReference type="NCBIfam" id="TIGR00693">
    <property type="entry name" value="thiE"/>
    <property type="match status" value="1"/>
</dbReference>
<evidence type="ECO:0000256" key="14">
    <source>
        <dbReference type="ARBA" id="ARBA00047851"/>
    </source>
</evidence>
<keyword evidence="11" id="KW-0460">Magnesium</keyword>
<evidence type="ECO:0000313" key="20">
    <source>
        <dbReference type="Proteomes" id="UP000000591"/>
    </source>
</evidence>